<protein>
    <submittedName>
        <fullName evidence="1">Uncharacterized protein</fullName>
    </submittedName>
</protein>
<reference evidence="1 2" key="1">
    <citation type="journal article" date="2022" name="New Phytol.">
        <title>Ecological generalism drives hyperdiversity of secondary metabolite gene clusters in xylarialean endophytes.</title>
        <authorList>
            <person name="Franco M.E.E."/>
            <person name="Wisecaver J.H."/>
            <person name="Arnold A.E."/>
            <person name="Ju Y.M."/>
            <person name="Slot J.C."/>
            <person name="Ahrendt S."/>
            <person name="Moore L.P."/>
            <person name="Eastman K.E."/>
            <person name="Scott K."/>
            <person name="Konkel Z."/>
            <person name="Mondo S.J."/>
            <person name="Kuo A."/>
            <person name="Hayes R.D."/>
            <person name="Haridas S."/>
            <person name="Andreopoulos B."/>
            <person name="Riley R."/>
            <person name="LaButti K."/>
            <person name="Pangilinan J."/>
            <person name="Lipzen A."/>
            <person name="Amirebrahimi M."/>
            <person name="Yan J."/>
            <person name="Adam C."/>
            <person name="Keymanesh K."/>
            <person name="Ng V."/>
            <person name="Louie K."/>
            <person name="Northen T."/>
            <person name="Drula E."/>
            <person name="Henrissat B."/>
            <person name="Hsieh H.M."/>
            <person name="Youens-Clark K."/>
            <person name="Lutzoni F."/>
            <person name="Miadlikowska J."/>
            <person name="Eastwood D.C."/>
            <person name="Hamelin R.C."/>
            <person name="Grigoriev I.V."/>
            <person name="U'Ren J.M."/>
        </authorList>
    </citation>
    <scope>NUCLEOTIDE SEQUENCE [LARGE SCALE GENOMIC DNA]</scope>
    <source>
        <strain evidence="1 2">CBS 119005</strain>
    </source>
</reference>
<dbReference type="Proteomes" id="UP001497700">
    <property type="component" value="Unassembled WGS sequence"/>
</dbReference>
<comment type="caution">
    <text evidence="1">The sequence shown here is derived from an EMBL/GenBank/DDBJ whole genome shotgun (WGS) entry which is preliminary data.</text>
</comment>
<name>A0ACB9Z818_9PEZI</name>
<proteinExistence type="predicted"/>
<accession>A0ACB9Z818</accession>
<evidence type="ECO:0000313" key="2">
    <source>
        <dbReference type="Proteomes" id="UP001497700"/>
    </source>
</evidence>
<gene>
    <name evidence="1" type="ORF">F4820DRAFT_412315</name>
</gene>
<dbReference type="EMBL" id="MU393443">
    <property type="protein sequence ID" value="KAI4867847.1"/>
    <property type="molecule type" value="Genomic_DNA"/>
</dbReference>
<organism evidence="1 2">
    <name type="scientific">Hypoxylon rubiginosum</name>
    <dbReference type="NCBI Taxonomy" id="110542"/>
    <lineage>
        <taxon>Eukaryota</taxon>
        <taxon>Fungi</taxon>
        <taxon>Dikarya</taxon>
        <taxon>Ascomycota</taxon>
        <taxon>Pezizomycotina</taxon>
        <taxon>Sordariomycetes</taxon>
        <taxon>Xylariomycetidae</taxon>
        <taxon>Xylariales</taxon>
        <taxon>Hypoxylaceae</taxon>
        <taxon>Hypoxylon</taxon>
    </lineage>
</organism>
<evidence type="ECO:0000313" key="1">
    <source>
        <dbReference type="EMBL" id="KAI4867847.1"/>
    </source>
</evidence>
<sequence>MRLAEIKEKQGTLERELERDVAKSTACKSTLQQSILADGFIGDDEEHDLEATPLAALDVTYDDDADEAGDMIDLGIQIGKMRITERIGGLSRPRISEEISAGILGTQPPGSQHTQQGRQAPGIEHLPDFLKPGNEYMVPSSGFFFGQIGETPSILQYLPHKASADRLMKQYFISVHSIAPCAHRPTLEATYAAFWEDISAGYEPRCSTQAIIFAAMFSGATSMDENTVLAELGGYPKANWVSSLKIGTESALSKANFLRTTKLETMQAFIMYMLPLCRAEVSRAHSVLVGAAVRMAECMGLHRDGQAYGLTPLETHVRRLIWHQLCFLDIRTCEAQGPKPVIRRDDYDTKLPLNCNEEDLTRAVIPPESSDSWTTNTLALIRFEINEMMRTIWLDRRRLATRKTTLTSVLTKIEDFRRRMSEKYDHLLDAEQPIQRYAKCVMYLLTYRLHVMVLHPYHSNAATPMPPRLNQLLITSGIMIVELAIQLEINANFQNWAWYLGAYFQYQIALLLATEVYFRPQSRDAERIWSCLDYVFDMDRKLPPEAKSVQLLSEIQNKTAIYTRMRKMRGPTSLSRAVLGQNAVAGMAQPSLAMHNLPQQRQQSLGVPQDVPKIEPGYTPPPLSIPHRPSAPQPQMVFAGVSDGQALWSIPPNHTSPGSDSSSVEHGQQVHTPGLGATGLPQGNVMDTLDWDAINALFPTDPQTGGLSIQGFHDPNFSIASWST</sequence>
<keyword evidence="2" id="KW-1185">Reference proteome</keyword>